<evidence type="ECO:0000313" key="2">
    <source>
        <dbReference type="Proteomes" id="UP000237105"/>
    </source>
</evidence>
<name>A0A2P5DZT1_PARAD</name>
<dbReference type="EMBL" id="JXTB01000007">
    <property type="protein sequence ID" value="PON78804.1"/>
    <property type="molecule type" value="Genomic_DNA"/>
</dbReference>
<protein>
    <submittedName>
        <fullName evidence="1">Uncharacterized protein</fullName>
    </submittedName>
</protein>
<organism evidence="1 2">
    <name type="scientific">Parasponia andersonii</name>
    <name type="common">Sponia andersonii</name>
    <dbReference type="NCBI Taxonomy" id="3476"/>
    <lineage>
        <taxon>Eukaryota</taxon>
        <taxon>Viridiplantae</taxon>
        <taxon>Streptophyta</taxon>
        <taxon>Embryophyta</taxon>
        <taxon>Tracheophyta</taxon>
        <taxon>Spermatophyta</taxon>
        <taxon>Magnoliopsida</taxon>
        <taxon>eudicotyledons</taxon>
        <taxon>Gunneridae</taxon>
        <taxon>Pentapetalae</taxon>
        <taxon>rosids</taxon>
        <taxon>fabids</taxon>
        <taxon>Rosales</taxon>
        <taxon>Cannabaceae</taxon>
        <taxon>Parasponia</taxon>
    </lineage>
</organism>
<comment type="caution">
    <text evidence="1">The sequence shown here is derived from an EMBL/GenBank/DDBJ whole genome shotgun (WGS) entry which is preliminary data.</text>
</comment>
<proteinExistence type="predicted"/>
<dbReference type="Proteomes" id="UP000237105">
    <property type="component" value="Unassembled WGS sequence"/>
</dbReference>
<reference evidence="2" key="1">
    <citation type="submission" date="2016-06" db="EMBL/GenBank/DDBJ databases">
        <title>Parallel loss of symbiosis genes in relatives of nitrogen-fixing non-legume Parasponia.</title>
        <authorList>
            <person name="Van Velzen R."/>
            <person name="Holmer R."/>
            <person name="Bu F."/>
            <person name="Rutten L."/>
            <person name="Van Zeijl A."/>
            <person name="Liu W."/>
            <person name="Santuari L."/>
            <person name="Cao Q."/>
            <person name="Sharma T."/>
            <person name="Shen D."/>
            <person name="Roswanjaya Y."/>
            <person name="Wardhani T."/>
            <person name="Kalhor M.S."/>
            <person name="Jansen J."/>
            <person name="Van den Hoogen J."/>
            <person name="Gungor B."/>
            <person name="Hartog M."/>
            <person name="Hontelez J."/>
            <person name="Verver J."/>
            <person name="Yang W.-C."/>
            <person name="Schijlen E."/>
            <person name="Repin R."/>
            <person name="Schilthuizen M."/>
            <person name="Schranz E."/>
            <person name="Heidstra R."/>
            <person name="Miyata K."/>
            <person name="Fedorova E."/>
            <person name="Kohlen W."/>
            <person name="Bisseling T."/>
            <person name="Smit S."/>
            <person name="Geurts R."/>
        </authorList>
    </citation>
    <scope>NUCLEOTIDE SEQUENCE [LARGE SCALE GENOMIC DNA]</scope>
    <source>
        <strain evidence="2">cv. WU1-14</strain>
    </source>
</reference>
<evidence type="ECO:0000313" key="1">
    <source>
        <dbReference type="EMBL" id="PON78804.1"/>
    </source>
</evidence>
<sequence length="83" mass="8981">MERIRGRADKTLALNTPRLIYCGARLIHIIRGKAPVPGQGKLPSIFISDEIKPFTPIAYPEKEESYVLELGSLGTAAAGSSTQ</sequence>
<accession>A0A2P5DZT1</accession>
<gene>
    <name evidence="1" type="ORF">PanWU01x14_017030</name>
</gene>
<keyword evidence="2" id="KW-1185">Reference proteome</keyword>
<dbReference type="AlphaFoldDB" id="A0A2P5DZT1"/>
<dbReference type="OrthoDB" id="10490271at2759"/>
<feature type="non-terminal residue" evidence="1">
    <location>
        <position position="83"/>
    </location>
</feature>